<accession>A0AA41Q056</accession>
<keyword evidence="1" id="KW-0812">Transmembrane</keyword>
<reference evidence="2" key="1">
    <citation type="submission" date="2022-01" db="EMBL/GenBank/DDBJ databases">
        <title>Genome-Based Taxonomic Classification of the Phylum Actinobacteria.</title>
        <authorList>
            <person name="Gao Y."/>
        </authorList>
    </citation>
    <scope>NUCLEOTIDE SEQUENCE</scope>
    <source>
        <strain evidence="2">KLBMP 8922</strain>
    </source>
</reference>
<feature type="transmembrane region" description="Helical" evidence="1">
    <location>
        <begin position="63"/>
        <end position="80"/>
    </location>
</feature>
<feature type="transmembrane region" description="Helical" evidence="1">
    <location>
        <begin position="112"/>
        <end position="129"/>
    </location>
</feature>
<organism evidence="2 3">
    <name type="scientific">Yinghuangia soli</name>
    <dbReference type="NCBI Taxonomy" id="2908204"/>
    <lineage>
        <taxon>Bacteria</taxon>
        <taxon>Bacillati</taxon>
        <taxon>Actinomycetota</taxon>
        <taxon>Actinomycetes</taxon>
        <taxon>Kitasatosporales</taxon>
        <taxon>Streptomycetaceae</taxon>
        <taxon>Yinghuangia</taxon>
    </lineage>
</organism>
<feature type="transmembrane region" description="Helical" evidence="1">
    <location>
        <begin position="171"/>
        <end position="193"/>
    </location>
</feature>
<dbReference type="Pfam" id="PF20128">
    <property type="entry name" value="DUF6518"/>
    <property type="match status" value="1"/>
</dbReference>
<sequence length="200" mass="20657">MLSPHFRFPAVLAAGAALGVAAPLAARVGGTPGHAAHLVLSAGWAWAALAFCAGLLHESRIRAAGTATAALCVAVISYYLTKSQYGDFVTVDMSDASGATTYFSYGELFSNMLMWLGPACLFGPVLGIAGHAARRGGFRTLPALLLVPAVAVVESSMRLRTEASLQPPVAAATWTAVEWTAVAVMVCLAAWVATARRVPG</sequence>
<dbReference type="Proteomes" id="UP001165378">
    <property type="component" value="Unassembled WGS sequence"/>
</dbReference>
<dbReference type="EMBL" id="JAKFHA010000006">
    <property type="protein sequence ID" value="MCF2528336.1"/>
    <property type="molecule type" value="Genomic_DNA"/>
</dbReference>
<proteinExistence type="predicted"/>
<evidence type="ECO:0000313" key="2">
    <source>
        <dbReference type="EMBL" id="MCF2528336.1"/>
    </source>
</evidence>
<comment type="caution">
    <text evidence="2">The sequence shown here is derived from an EMBL/GenBank/DDBJ whole genome shotgun (WGS) entry which is preliminary data.</text>
</comment>
<feature type="transmembrane region" description="Helical" evidence="1">
    <location>
        <begin position="36"/>
        <end position="56"/>
    </location>
</feature>
<dbReference type="AlphaFoldDB" id="A0AA41Q056"/>
<protein>
    <submittedName>
        <fullName evidence="2">DUF6518 family protein</fullName>
    </submittedName>
</protein>
<gene>
    <name evidence="2" type="ORF">LZ495_14065</name>
</gene>
<dbReference type="InterPro" id="IPR045393">
    <property type="entry name" value="DUF6518"/>
</dbReference>
<name>A0AA41Q056_9ACTN</name>
<keyword evidence="1" id="KW-0472">Membrane</keyword>
<evidence type="ECO:0000256" key="1">
    <source>
        <dbReference type="SAM" id="Phobius"/>
    </source>
</evidence>
<feature type="transmembrane region" description="Helical" evidence="1">
    <location>
        <begin position="141"/>
        <end position="159"/>
    </location>
</feature>
<keyword evidence="3" id="KW-1185">Reference proteome</keyword>
<keyword evidence="1" id="KW-1133">Transmembrane helix</keyword>
<evidence type="ECO:0000313" key="3">
    <source>
        <dbReference type="Proteomes" id="UP001165378"/>
    </source>
</evidence>